<keyword evidence="2" id="KW-1185">Reference proteome</keyword>
<reference evidence="1 2" key="1">
    <citation type="submission" date="2024-09" db="EMBL/GenBank/DDBJ databases">
        <title>Floridaenema gen nov. (Aerosakkonemataceae, Aerosakkonematales ord. nov., Cyanobacteria) from benthic tropical and subtropical fresh waters, with the description of four new species.</title>
        <authorList>
            <person name="Moretto J.A."/>
            <person name="Berthold D.E."/>
            <person name="Lefler F.W."/>
            <person name="Huang I.-S."/>
            <person name="Laughinghouse H. IV."/>
        </authorList>
    </citation>
    <scope>NUCLEOTIDE SEQUENCE [LARGE SCALE GENOMIC DNA]</scope>
    <source>
        <strain evidence="1 2">BLCC-F50</strain>
    </source>
</reference>
<sequence length="161" mass="18829">MNPPQLSISKSSDLYETDFYAWTIEQAKFLREGILDSLDLPNLAEEIESLGKQDRRELRNRLRVLIGHLLKWEYQPGKRSKSWSNTIYEQRYQIKQLIKESPSLKPYLEEAVVESYSDALDLASRETSLDESLFPQECSYNLEQILDKDFFPGESTESELK</sequence>
<dbReference type="Gene3D" id="1.20.1220.20">
    <property type="entry name" value="Uncharcterised protein PF01724"/>
    <property type="match status" value="1"/>
</dbReference>
<comment type="caution">
    <text evidence="1">The sequence shown here is derived from an EMBL/GenBank/DDBJ whole genome shotgun (WGS) entry which is preliminary data.</text>
</comment>
<dbReference type="Pfam" id="PF01724">
    <property type="entry name" value="DUF29"/>
    <property type="match status" value="1"/>
</dbReference>
<organism evidence="1 2">
    <name type="scientific">Floridaenema flaviceps BLCC-F50</name>
    <dbReference type="NCBI Taxonomy" id="3153642"/>
    <lineage>
        <taxon>Bacteria</taxon>
        <taxon>Bacillati</taxon>
        <taxon>Cyanobacteriota</taxon>
        <taxon>Cyanophyceae</taxon>
        <taxon>Oscillatoriophycideae</taxon>
        <taxon>Aerosakkonematales</taxon>
        <taxon>Aerosakkonemataceae</taxon>
        <taxon>Floridanema</taxon>
        <taxon>Floridanema flaviceps</taxon>
    </lineage>
</organism>
<dbReference type="PANTHER" id="PTHR34235">
    <property type="entry name" value="SLR1203 PROTEIN-RELATED"/>
    <property type="match status" value="1"/>
</dbReference>
<dbReference type="PANTHER" id="PTHR34235:SF4">
    <property type="entry name" value="SLR0291 PROTEIN"/>
    <property type="match status" value="1"/>
</dbReference>
<dbReference type="RefSeq" id="WP_413261923.1">
    <property type="nucleotide sequence ID" value="NZ_JBHFNR010000024.1"/>
</dbReference>
<dbReference type="InterPro" id="IPR002636">
    <property type="entry name" value="DUF29"/>
</dbReference>
<dbReference type="Proteomes" id="UP001576784">
    <property type="component" value="Unassembled WGS sequence"/>
</dbReference>
<name>A0ABV4XKQ2_9CYAN</name>
<protein>
    <submittedName>
        <fullName evidence="1">DUF29 domain-containing protein</fullName>
    </submittedName>
</protein>
<accession>A0ABV4XKQ2</accession>
<evidence type="ECO:0000313" key="2">
    <source>
        <dbReference type="Proteomes" id="UP001576784"/>
    </source>
</evidence>
<proteinExistence type="predicted"/>
<gene>
    <name evidence="1" type="ORF">ACE1CI_04860</name>
</gene>
<evidence type="ECO:0000313" key="1">
    <source>
        <dbReference type="EMBL" id="MFB2892259.1"/>
    </source>
</evidence>
<dbReference type="EMBL" id="JBHFNR010000024">
    <property type="protein sequence ID" value="MFB2892259.1"/>
    <property type="molecule type" value="Genomic_DNA"/>
</dbReference>